<accession>A0A9P6RF02</accession>
<keyword evidence="2" id="KW-0472">Membrane</keyword>
<evidence type="ECO:0008006" key="5">
    <source>
        <dbReference type="Google" id="ProtNLM"/>
    </source>
</evidence>
<feature type="region of interest" description="Disordered" evidence="1">
    <location>
        <begin position="319"/>
        <end position="346"/>
    </location>
</feature>
<feature type="region of interest" description="Disordered" evidence="1">
    <location>
        <begin position="568"/>
        <end position="592"/>
    </location>
</feature>
<proteinExistence type="predicted"/>
<dbReference type="Proteomes" id="UP000823405">
    <property type="component" value="Unassembled WGS sequence"/>
</dbReference>
<evidence type="ECO:0000313" key="3">
    <source>
        <dbReference type="EMBL" id="KAG0318934.1"/>
    </source>
</evidence>
<feature type="compositionally biased region" description="Polar residues" evidence="1">
    <location>
        <begin position="580"/>
        <end position="592"/>
    </location>
</feature>
<comment type="caution">
    <text evidence="3">The sequence shown here is derived from an EMBL/GenBank/DDBJ whole genome shotgun (WGS) entry which is preliminary data.</text>
</comment>
<sequence>MSVPLYTYPCLTSTAAGDLLLFGISPAAEGVLNIHKLDLSNINSPVATFFAGQNFTTEWTSNGPTACFPYSGNAASIAFFAQFGSLSRFTNVKANGTIEPPIYYREIAFVSPKLFSFAGATGNFDFFHVYTNNTFATTGSSWSGARFNATDVLYSFNSFFISQYPPMLPSVSVGTFSPGGISGYSTIFDMSGAGTIFSAQLNPDSVLGNPMGSLITLAKTQNVDMSGIKLTDAAIPVTMSNVGYILDKATDGTTVIYSINPSQSPKLQVHSVTGDLPIFTTVRSATAVGSKIVIYGTSSTSNPSTVFFNSFDTGAGTWTGPNLIKPANPPGPPSGNNGGGSDGGGGGSKTPIGAIIGGVVGGLVIIALVVFLVVRKRRSGYKQTAASPPTNDSYQDPSNLANTTTPPTVPPKQQVYFDQQQQQQAYYQQQQQLQPTSHHQIQQPNPTIYPSQQQQQQPYTYTPPTLFSQEEHLTTTPIIFQPQSSSGNSPTYTQAAYSPSTTAASDYPQTPVTPVSQAAYITPEFQHQQAHHHSHPVPLIPLVRNKPSDPQYVAHDLTSTAISETMEQELKSIVQPPSNPQFVPQSGNQYAQ</sequence>
<dbReference type="EMBL" id="JAAAIN010000171">
    <property type="protein sequence ID" value="KAG0318934.1"/>
    <property type="molecule type" value="Genomic_DNA"/>
</dbReference>
<keyword evidence="4" id="KW-1185">Reference proteome</keyword>
<keyword evidence="2" id="KW-0812">Transmembrane</keyword>
<evidence type="ECO:0000256" key="1">
    <source>
        <dbReference type="SAM" id="MobiDB-lite"/>
    </source>
</evidence>
<name>A0A9P6RF02_9FUNG</name>
<feature type="region of interest" description="Disordered" evidence="1">
    <location>
        <begin position="480"/>
        <end position="508"/>
    </location>
</feature>
<feature type="compositionally biased region" description="Gly residues" evidence="1">
    <location>
        <begin position="336"/>
        <end position="346"/>
    </location>
</feature>
<feature type="region of interest" description="Disordered" evidence="1">
    <location>
        <begin position="380"/>
        <end position="463"/>
    </location>
</feature>
<keyword evidence="2" id="KW-1133">Transmembrane helix</keyword>
<evidence type="ECO:0000256" key="2">
    <source>
        <dbReference type="SAM" id="Phobius"/>
    </source>
</evidence>
<feature type="compositionally biased region" description="Low complexity" evidence="1">
    <location>
        <begin position="403"/>
        <end position="463"/>
    </location>
</feature>
<dbReference type="OrthoDB" id="2431312at2759"/>
<organism evidence="3 4">
    <name type="scientific">Linnemannia gamsii</name>
    <dbReference type="NCBI Taxonomy" id="64522"/>
    <lineage>
        <taxon>Eukaryota</taxon>
        <taxon>Fungi</taxon>
        <taxon>Fungi incertae sedis</taxon>
        <taxon>Mucoromycota</taxon>
        <taxon>Mortierellomycotina</taxon>
        <taxon>Mortierellomycetes</taxon>
        <taxon>Mortierellales</taxon>
        <taxon>Mortierellaceae</taxon>
        <taxon>Linnemannia</taxon>
    </lineage>
</organism>
<dbReference type="AlphaFoldDB" id="A0A9P6RF02"/>
<feature type="transmembrane region" description="Helical" evidence="2">
    <location>
        <begin position="352"/>
        <end position="374"/>
    </location>
</feature>
<feature type="compositionally biased region" description="Polar residues" evidence="1">
    <location>
        <begin position="381"/>
        <end position="402"/>
    </location>
</feature>
<evidence type="ECO:0000313" key="4">
    <source>
        <dbReference type="Proteomes" id="UP000823405"/>
    </source>
</evidence>
<reference evidence="3" key="1">
    <citation type="journal article" date="2020" name="Fungal Divers.">
        <title>Resolving the Mortierellaceae phylogeny through synthesis of multi-gene phylogenetics and phylogenomics.</title>
        <authorList>
            <person name="Vandepol N."/>
            <person name="Liber J."/>
            <person name="Desiro A."/>
            <person name="Na H."/>
            <person name="Kennedy M."/>
            <person name="Barry K."/>
            <person name="Grigoriev I.V."/>
            <person name="Miller A.N."/>
            <person name="O'Donnell K."/>
            <person name="Stajich J.E."/>
            <person name="Bonito G."/>
        </authorList>
    </citation>
    <scope>NUCLEOTIDE SEQUENCE</scope>
    <source>
        <strain evidence="3">NVP60</strain>
    </source>
</reference>
<gene>
    <name evidence="3" type="ORF">BGZ97_003077</name>
</gene>
<protein>
    <recommendedName>
        <fullName evidence="5">Transmembrane protein</fullName>
    </recommendedName>
</protein>